<accession>A0ACC0W0U0</accession>
<evidence type="ECO:0000313" key="1">
    <source>
        <dbReference type="EMBL" id="KAI9911719.1"/>
    </source>
</evidence>
<gene>
    <name evidence="1" type="ORF">PsorP6_008802</name>
</gene>
<organism evidence="1 2">
    <name type="scientific">Peronosclerospora sorghi</name>
    <dbReference type="NCBI Taxonomy" id="230839"/>
    <lineage>
        <taxon>Eukaryota</taxon>
        <taxon>Sar</taxon>
        <taxon>Stramenopiles</taxon>
        <taxon>Oomycota</taxon>
        <taxon>Peronosporomycetes</taxon>
        <taxon>Peronosporales</taxon>
        <taxon>Peronosporaceae</taxon>
        <taxon>Peronosclerospora</taxon>
    </lineage>
</organism>
<evidence type="ECO:0000313" key="2">
    <source>
        <dbReference type="Proteomes" id="UP001163321"/>
    </source>
</evidence>
<comment type="caution">
    <text evidence="1">The sequence shown here is derived from an EMBL/GenBank/DDBJ whole genome shotgun (WGS) entry which is preliminary data.</text>
</comment>
<protein>
    <submittedName>
        <fullName evidence="1">Uncharacterized protein</fullName>
    </submittedName>
</protein>
<sequence length="3376" mass="380463">METVRKRPHLQKSAKRPQDASRNASHNKIEAAIPTSSTELGPKEIGKDDRHDEEDLMNFFLNEGTPKAKILLSSDASSSLPRDGYNKEVKTFRKDVDYVTETQDSSSAPSLLFDATDGSMSAPSAPSFDDEVLAEITMIPLQEKPSAPPLMRSIPRTFHEITVAAGNDAEIPSAPMECEDNNVGDQSKPSPPSFSPAASKKWDRVVASPYDSEKSNYVMRKPAKASTKTSAGDTNVAVWNSIAKLQHYENKDGVLGIYPSIPPEASATAISGREETVNGPQASYKQLLEKKHLNVKLEPFINYEMNLMRAEASQKRHEKKMRRIESNKGELYARVERYLFSEYLMLNAASTMDEYKQKIDVFITKVWNLEKKRVSSSKRCGDNVEIQQHMEFQAAKMEAQELEKLKAHLDKLRRLRTVEASMHTFNRANSYFQVEQYLNSVLLEPNLVAFLNKMSSTHGSSYGFEDLDIVSDSTNFYEAFPQGSKLASSVDHLKYCLDVLIFFEKKVTVGEKGMFGRVPQSFSRGEIIWHSDNAKMHFSAAGGSGMQRKIKCYACGSLNIPTKSSQWCDLCVNCDVVLYIPPSAVSKNSNEWFTSVLRFRQSLQKWISICMQNLLRTKSLQNMPYILMHVMYLPRVSTDERGWLLRFLQFPRAMICSDGSLKNEWSEDLVDHYIAMLHLVFHPEELRRMSIIVSSGPPNGTKHISDNKEHVSHEWVLLENPELLDRYFLSDEDFVAVLNQFPNTFAFKQIFGCTLDVKKCFSRALTLVLEFTHGMRAFYEFEKLPTRIAQLLEQLLSDAAELPGSGRLNENQIKDATFYPTLFDQLFLTSLHGLMAADCNRVAWKSMHLLPFGSLTEPAKWDVLALLLFNQQTIPAEAKTASGWMQFFGEVNIHGVDTAIQARRQLYLIIESDSESAMYLLNAVASLAASCQASPPSGGSRYGDRHDLVSVAIHELFIAGYTVEPCKLALGKDGERAAGPISTICLAHPWVVSLLIKLLFKYHQCAATWIHVFETFPINRWVPNAHDLLNLQEWLLLEDTAAPRSALARFLLDRINWEHDFKRQRLFTDAMLHRQVALMVAEALVLYKTRKEHTCDPESTSVLSGGGSPQKLEVSSIAKSIRRALWLADTVDFEKWCWKLMLKLRFYSPKTQEPLLPLIDLRHDRTREALILRRWFAGSSVLRILPTRESFPFYLSLEEQVRQLGPTGHNPRHSNVGPDIDVKTGAPVHQDNRILLTPHNIEEIGEEDIKLISGTPRTEPIVAYVICQMTTFMFSDRLDRWEPLLVLLKLDIFSAAMKVLENLLPVLARLNKMKEFSFKLSSTSTLQGKGKEEAKTIIERNTRKGDYSAEPSCDENEIKNGAPEQRSCSVDNELEICMAAMQNLSTDELLSLLNSLHEFSYINSVEHHHMQEVLKKGYVGGWESLAKERVLTKLRFVRECSRYLHPIVLPALINEYFPHTSPMSVTTSAIFHGAMSWISSALGSENSTGALSPSTIASTCAALSVQNSSFTAIPGSFAMVSRFDYSKSTKSLCALIRRSFEYSVDSMSLSESMRFWMKALLRVPLWYENAAFRHVLDVMLHCSMECSSVGDTENLSIGTSSRILYELVDLIEAAFESYCEHISRQDENARQPNLQSFEYEAISGLSFLPSVAPSSTFASLFCGPVDVAQYVGGCPYLALWSLLVETRKEVPLFLAIGQIMIQFEPNTMKKLEKMTKTKGKLASALNASRDGKCLDEEAEEIILDTPSRASQFTNPLEFGHTRFDSLSQYKIYRWCNYCLHLPESEPTQVIYWQVLFALYFATASGCRVFGHHFLDRISDRTSKRIHIRKQLQLKLRKLVSYCSNQAQVVLTATDSASNGNTSKDLKKQQYAHLVALSQLYAAMDAWLAEKDPNQWLKEDEMSGLPHHYEIDRLKDVLRLSDILLNLHAIDLKWSDLPLWTSRCGFRFAVRRAAPSMLVVDKSDDSADSSMVSSPVTGGDEDGFAFVEEASKLTRQHNSFEGLRGLNSLDAKPLPLAPVRSTLTLLPTVSVVVSPQECAILPSVPLNKAGLKAMALKSSESLSVLVALDSEMMDNVSQLFISKARSVTLSLSCPEGSNCSNPASFRFEYIEWMKDPRAHDAIQSIRAQGERYDMSSMSVTNKTLSTIRHDSEISAKSLLTPVSTAQFLQLDDDGLMLSHQILLIEQIVQTLSMEHGKLQRLKQTLRTKTPIETATIDDGLEATYEENITNISECELLSPMKKTEQELERLHEKGLEWFRLLTELDSKLSRMVPPLREALWRSIKQLGLSFVCFDERETCTLLQLMLDDPSRINLLSECFFPATAPLQFVEMFAKLMSTSRSSKLSGEEKLVVLRRFDFSAWLKTDKVTKLDRDTVLCMILGDISHTFPADRSLTSSTRKSKDVSDQLEEILRVYAKVLHLICSTHLNDHIEQILHSLVGIHDDYRFLTLDVDNRESSPCTTGDSDSNTTGLSALPRPVDAVVWEAVATIPFSSWKEVPLMKVESCVTFLSQHMTSLRWQGGLVNSFSTERTGDVHREREMQSAALVLSAKYPIVYWQRLGVLKGLLALVTLFCRVTPQQKQWELIIAFFEPLLSTLYQPATNSESSTINAPWSEQDTLSTGTTICSCFVATCSEYLKTSPATGLRPNLNHLSLTQTAKLSQIWSYYLTVLVPHAPTHICKHFHQFLTRLAWEHWCLTLEIVQQMRELVQSEKQQLMTVAIVLNDPVVPPLHSTTSSYPFVSWLVRDVLCRTTWKSTNEWLSSQSEAVCSSFLLEFAKLCLELVLDLPHFHGQSGQAASANVLPPYFVNFIKQQSAFWSKWKLTVGDLETLQHFMLDAFKEPLETLQATRNVKGCALSGSFPVVPSAAVMQDALTRLQLALRLFGQITTLNHDKLLKRDSMQRVLLFLKLMFGVFEVTNHASRNGKRYNFDNAAWLMVLYGSCCISLYEKLDEIVQSCKENGSEVSTNFSEKNDGILEDDLTATISEVLRFCNLPLVENFFTQMLNSSKSSSKSASSSSVLNWNKCGNVVLVEIDALVRDVASRQKALHYRSHQHPDPDADQEEPLRHAGLYAAQSPTEAIGAVLGKIVWNFIAFRGGELACIAACGRALASVHVMSQVAEKSIEKWIIEERRGMWDALALRLHVPELSGDEFELTSLEQGNLLTLQVLFLQQLRQAPVLTESLGLALVTKLIGWIKRARVENSEFAQMKLLFMAAEVTNFVCKSLAEVLPSMLKKKKLRQVSELLLELGHARRNNGIMKAIGLGGSLQYSVEFHVSCLAAGVFLRLQTRNGAPLRMDDRIPFKMTRNTEKHLLTLQAMLQSKDSFQLGNRADVLVDFSRDPHRSLADQDEFFVTLFSSIVVDVVVRTFKVPIKADTR</sequence>
<proteinExistence type="predicted"/>
<name>A0ACC0W0U0_9STRA</name>
<reference evidence="1 2" key="1">
    <citation type="journal article" date="2022" name="bioRxiv">
        <title>The genome of the oomycete Peronosclerospora sorghi, a cosmopolitan pathogen of maize and sorghum, is inflated with dispersed pseudogenes.</title>
        <authorList>
            <person name="Fletcher K."/>
            <person name="Martin F."/>
            <person name="Isakeit T."/>
            <person name="Cavanaugh K."/>
            <person name="Magill C."/>
            <person name="Michelmore R."/>
        </authorList>
    </citation>
    <scope>NUCLEOTIDE SEQUENCE [LARGE SCALE GENOMIC DNA]</scope>
    <source>
        <strain evidence="1">P6</strain>
    </source>
</reference>
<dbReference type="Proteomes" id="UP001163321">
    <property type="component" value="Chromosome 5"/>
</dbReference>
<dbReference type="EMBL" id="CM047584">
    <property type="protein sequence ID" value="KAI9911719.1"/>
    <property type="molecule type" value="Genomic_DNA"/>
</dbReference>
<keyword evidence="2" id="KW-1185">Reference proteome</keyword>